<evidence type="ECO:0000259" key="4">
    <source>
        <dbReference type="Pfam" id="PF08241"/>
    </source>
</evidence>
<dbReference type="AlphaFoldDB" id="A0AAV9JCH5"/>
<name>A0AAV9JCH5_9PEZI</name>
<sequence>MAEHGAINERAQIGFSKSAAYDQYRPAYTPTATEELLNQCRVAGKKHARVLDLAAGTGKFTESLVSRDEQYDIIAVEPHDGMRDVLAEKKLSGVTVKTGMAGSIPLDDESVDAVVVAQAFHWFANKSAMKEIHRVIKPHGALGMIWNIEDYNAPRDHKATTTWEANVQTLTWTFNDNEPRFRHQKWRQVFEDQSKTTPLSLIIANDQYFALPLGEHLEPFEVWLPKDKVWERYNTISHIAVLEGEERERTYKTFMDALNGPEVETNEKGEVAVHGNTYVVWTTKIPEDGRASLTDVEMPGA</sequence>
<comment type="caution">
    <text evidence="5">The sequence shown here is derived from an EMBL/GenBank/DDBJ whole genome shotgun (WGS) entry which is preliminary data.</text>
</comment>
<dbReference type="InterPro" id="IPR029063">
    <property type="entry name" value="SAM-dependent_MTases_sf"/>
</dbReference>
<organism evidence="5 6">
    <name type="scientific">Oleoguttula mirabilis</name>
    <dbReference type="NCBI Taxonomy" id="1507867"/>
    <lineage>
        <taxon>Eukaryota</taxon>
        <taxon>Fungi</taxon>
        <taxon>Dikarya</taxon>
        <taxon>Ascomycota</taxon>
        <taxon>Pezizomycotina</taxon>
        <taxon>Dothideomycetes</taxon>
        <taxon>Dothideomycetidae</taxon>
        <taxon>Mycosphaerellales</taxon>
        <taxon>Teratosphaeriaceae</taxon>
        <taxon>Oleoguttula</taxon>
    </lineage>
</organism>
<dbReference type="Proteomes" id="UP001324427">
    <property type="component" value="Unassembled WGS sequence"/>
</dbReference>
<keyword evidence="2" id="KW-0489">Methyltransferase</keyword>
<dbReference type="GO" id="GO:0032259">
    <property type="term" value="P:methylation"/>
    <property type="evidence" value="ECO:0007669"/>
    <property type="project" value="UniProtKB-KW"/>
</dbReference>
<evidence type="ECO:0000313" key="6">
    <source>
        <dbReference type="Proteomes" id="UP001324427"/>
    </source>
</evidence>
<dbReference type="InterPro" id="IPR013216">
    <property type="entry name" value="Methyltransf_11"/>
</dbReference>
<dbReference type="Gene3D" id="3.40.50.150">
    <property type="entry name" value="Vaccinia Virus protein VP39"/>
    <property type="match status" value="1"/>
</dbReference>
<dbReference type="CDD" id="cd02440">
    <property type="entry name" value="AdoMet_MTases"/>
    <property type="match status" value="1"/>
</dbReference>
<dbReference type="PANTHER" id="PTHR44942:SF4">
    <property type="entry name" value="METHYLTRANSFERASE TYPE 11 DOMAIN-CONTAINING PROTEIN"/>
    <property type="match status" value="1"/>
</dbReference>
<evidence type="ECO:0000313" key="5">
    <source>
        <dbReference type="EMBL" id="KAK4542108.1"/>
    </source>
</evidence>
<evidence type="ECO:0000256" key="3">
    <source>
        <dbReference type="ARBA" id="ARBA00022679"/>
    </source>
</evidence>
<dbReference type="SUPFAM" id="SSF53335">
    <property type="entry name" value="S-adenosyl-L-methionine-dependent methyltransferases"/>
    <property type="match status" value="1"/>
</dbReference>
<protein>
    <recommendedName>
        <fullName evidence="4">Methyltransferase type 11 domain-containing protein</fullName>
    </recommendedName>
</protein>
<reference evidence="5 6" key="1">
    <citation type="submission" date="2021-11" db="EMBL/GenBank/DDBJ databases">
        <title>Black yeast isolated from Biological Soil Crust.</title>
        <authorList>
            <person name="Kurbessoian T."/>
        </authorList>
    </citation>
    <scope>NUCLEOTIDE SEQUENCE [LARGE SCALE GENOMIC DNA]</scope>
    <source>
        <strain evidence="5 6">CCFEE 5522</strain>
    </source>
</reference>
<feature type="domain" description="Methyltransferase type 11" evidence="4">
    <location>
        <begin position="51"/>
        <end position="142"/>
    </location>
</feature>
<keyword evidence="6" id="KW-1185">Reference proteome</keyword>
<comment type="similarity">
    <text evidence="1">Belongs to the methyltransferase superfamily.</text>
</comment>
<dbReference type="Pfam" id="PF08241">
    <property type="entry name" value="Methyltransf_11"/>
    <property type="match status" value="1"/>
</dbReference>
<evidence type="ECO:0000256" key="1">
    <source>
        <dbReference type="ARBA" id="ARBA00008361"/>
    </source>
</evidence>
<keyword evidence="3" id="KW-0808">Transferase</keyword>
<accession>A0AAV9JCH5</accession>
<dbReference type="PANTHER" id="PTHR44942">
    <property type="entry name" value="METHYLTRANSF_11 DOMAIN-CONTAINING PROTEIN"/>
    <property type="match status" value="1"/>
</dbReference>
<proteinExistence type="inferred from homology"/>
<evidence type="ECO:0000256" key="2">
    <source>
        <dbReference type="ARBA" id="ARBA00022603"/>
    </source>
</evidence>
<dbReference type="InterPro" id="IPR051052">
    <property type="entry name" value="Diverse_substrate_MTase"/>
</dbReference>
<dbReference type="GO" id="GO:0008757">
    <property type="term" value="F:S-adenosylmethionine-dependent methyltransferase activity"/>
    <property type="evidence" value="ECO:0007669"/>
    <property type="project" value="InterPro"/>
</dbReference>
<gene>
    <name evidence="5" type="ORF">LTR36_007139</name>
</gene>
<dbReference type="EMBL" id="JAVFHQ010000045">
    <property type="protein sequence ID" value="KAK4542108.1"/>
    <property type="molecule type" value="Genomic_DNA"/>
</dbReference>